<gene>
    <name evidence="1" type="ORF">N495_19210</name>
</gene>
<name>A0A0D1BNJ6_CLOBO</name>
<dbReference type="RefSeq" id="WP_012720251.1">
    <property type="nucleotide sequence ID" value="NZ_JXSU01000010.1"/>
</dbReference>
<reference evidence="1 2" key="1">
    <citation type="submission" date="2014-06" db="EMBL/GenBank/DDBJ databases">
        <title>Genome characterization of distinct group I Clostridium botulinum lineages.</title>
        <authorList>
            <person name="Giordani F."/>
            <person name="Anselmo A."/>
            <person name="Fillo S."/>
            <person name="Palozzi A.M."/>
            <person name="Fortunato A."/>
            <person name="Gentile B."/>
            <person name="Ciammaruconi A."/>
            <person name="Anniballi F."/>
            <person name="De Medici D."/>
            <person name="Lista F."/>
        </authorList>
    </citation>
    <scope>NUCLEOTIDE SEQUENCE [LARGE SCALE GENOMIC DNA]</scope>
    <source>
        <strain evidence="1 2">B2 450</strain>
        <plasmid evidence="1">p_B2_450</plasmid>
    </source>
</reference>
<organism evidence="1 2">
    <name type="scientific">Clostridium botulinum B2 450</name>
    <dbReference type="NCBI Taxonomy" id="1379739"/>
    <lineage>
        <taxon>Bacteria</taxon>
        <taxon>Bacillati</taxon>
        <taxon>Bacillota</taxon>
        <taxon>Clostridia</taxon>
        <taxon>Eubacteriales</taxon>
        <taxon>Clostridiaceae</taxon>
        <taxon>Clostridium</taxon>
    </lineage>
</organism>
<dbReference type="HOGENOM" id="CLU_211995_0_0_9"/>
<dbReference type="EMBL" id="JXSU01000010">
    <property type="protein sequence ID" value="KIS21542.1"/>
    <property type="molecule type" value="Genomic_DNA"/>
</dbReference>
<evidence type="ECO:0000313" key="1">
    <source>
        <dbReference type="EMBL" id="KIS21542.1"/>
    </source>
</evidence>
<dbReference type="Proteomes" id="UP000032250">
    <property type="component" value="Unassembled WGS sequence"/>
</dbReference>
<dbReference type="PATRIC" id="fig|1379739.3.peg.6"/>
<geneLocation type="plasmid" evidence="1">
    <name>p_B2_450</name>
</geneLocation>
<sequence length="47" mass="5452">MDEVTLILPKNMKALEDKYAEILANVIGEMLNITELEYLISELEKRN</sequence>
<protein>
    <submittedName>
        <fullName evidence="1">Zinc-binding protein</fullName>
    </submittedName>
</protein>
<accession>A0A0D1BNJ6</accession>
<comment type="caution">
    <text evidence="1">The sequence shown here is derived from an EMBL/GenBank/DDBJ whole genome shotgun (WGS) entry which is preliminary data.</text>
</comment>
<dbReference type="AlphaFoldDB" id="A0A0D1BNJ6"/>
<keyword evidence="1" id="KW-0614">Plasmid</keyword>
<evidence type="ECO:0000313" key="2">
    <source>
        <dbReference type="Proteomes" id="UP000032250"/>
    </source>
</evidence>
<proteinExistence type="predicted"/>